<dbReference type="InterPro" id="IPR049492">
    <property type="entry name" value="BD-FAE-like_dom"/>
</dbReference>
<keyword evidence="6" id="KW-1185">Reference proteome</keyword>
<dbReference type="SUPFAM" id="SSF53474">
    <property type="entry name" value="alpha/beta-Hydrolases"/>
    <property type="match status" value="1"/>
</dbReference>
<feature type="region of interest" description="Disordered" evidence="3">
    <location>
        <begin position="16"/>
        <end position="45"/>
    </location>
</feature>
<gene>
    <name evidence="5" type="ORF">AW736_23490</name>
</gene>
<dbReference type="PANTHER" id="PTHR48081">
    <property type="entry name" value="AB HYDROLASE SUPERFAMILY PROTEIN C4A8.06C"/>
    <property type="match status" value="1"/>
</dbReference>
<dbReference type="InterPro" id="IPR029058">
    <property type="entry name" value="AB_hydrolase_fold"/>
</dbReference>
<dbReference type="InterPro" id="IPR050300">
    <property type="entry name" value="GDXG_lipolytic_enzyme"/>
</dbReference>
<dbReference type="PANTHER" id="PTHR48081:SF30">
    <property type="entry name" value="ACETYL-HYDROLASE LIPR-RELATED"/>
    <property type="match status" value="1"/>
</dbReference>
<dbReference type="STRING" id="1184151.AW736_23490"/>
<evidence type="ECO:0000256" key="1">
    <source>
        <dbReference type="ARBA" id="ARBA00010515"/>
    </source>
</evidence>
<name>A0A178ICB8_9BACT</name>
<organism evidence="5 6">
    <name type="scientific">Termitidicoccus mucosus</name>
    <dbReference type="NCBI Taxonomy" id="1184151"/>
    <lineage>
        <taxon>Bacteria</taxon>
        <taxon>Pseudomonadati</taxon>
        <taxon>Verrucomicrobiota</taxon>
        <taxon>Opitutia</taxon>
        <taxon>Opitutales</taxon>
        <taxon>Opitutaceae</taxon>
        <taxon>Termitidicoccus</taxon>
    </lineage>
</organism>
<proteinExistence type="inferred from homology"/>
<dbReference type="Proteomes" id="UP000078486">
    <property type="component" value="Unassembled WGS sequence"/>
</dbReference>
<keyword evidence="2" id="KW-0378">Hydrolase</keyword>
<dbReference type="ESTHER" id="9bact-a0a178icb8">
    <property type="family name" value="BD-FAE"/>
</dbReference>
<dbReference type="AlphaFoldDB" id="A0A178ICB8"/>
<accession>A0A178ICB8</accession>
<dbReference type="Pfam" id="PF20434">
    <property type="entry name" value="BD-FAE"/>
    <property type="match status" value="1"/>
</dbReference>
<dbReference type="OrthoDB" id="9815425at2"/>
<sequence length="340" mass="37406">MLAVAGILQAQSLSPENLEKTPAIQTSGTAPARKSKPGLPPPPIPTYENVAYGKHKQHVLDFWKAESATPTPVVFYIHGGAWNGGDKVSVSGPEYGTVEAYLAEGISVVSINYRYIKEAEADGIVPPVKGPLGDAARALQFVRSKAKEWNIDKTRIAATGGSAGACTSLWLAFHDDLADPQSSDPVARESTRLKCVAVASAQTSLDPKQMRDWIPNIKYGAHAFGFKKDYKKKIESFDVFYANREKILPWIAEYSPYALVTPDDPPLFMIYKSTPNIGKEASNATHSSNFGQKLYERCKEVGVPCTFVHRSTPEKDRMTIKDFLLQQLKGCQKECKPQKK</sequence>
<evidence type="ECO:0000256" key="2">
    <source>
        <dbReference type="ARBA" id="ARBA00022801"/>
    </source>
</evidence>
<comment type="caution">
    <text evidence="5">The sequence shown here is derived from an EMBL/GenBank/DDBJ whole genome shotgun (WGS) entry which is preliminary data.</text>
</comment>
<comment type="similarity">
    <text evidence="1">Belongs to the 'GDXG' lipolytic enzyme family.</text>
</comment>
<protein>
    <submittedName>
        <fullName evidence="5">Lipase</fullName>
    </submittedName>
</protein>
<dbReference type="GO" id="GO:0004806">
    <property type="term" value="F:triacylglycerol lipase activity"/>
    <property type="evidence" value="ECO:0007669"/>
    <property type="project" value="TreeGrafter"/>
</dbReference>
<feature type="domain" description="BD-FAE-like" evidence="4">
    <location>
        <begin position="65"/>
        <end position="271"/>
    </location>
</feature>
<evidence type="ECO:0000313" key="6">
    <source>
        <dbReference type="Proteomes" id="UP000078486"/>
    </source>
</evidence>
<evidence type="ECO:0000256" key="3">
    <source>
        <dbReference type="SAM" id="MobiDB-lite"/>
    </source>
</evidence>
<dbReference type="Gene3D" id="3.40.50.1820">
    <property type="entry name" value="alpha/beta hydrolase"/>
    <property type="match status" value="1"/>
</dbReference>
<reference evidence="5 6" key="1">
    <citation type="submission" date="2016-01" db="EMBL/GenBank/DDBJ databases">
        <title>High potential of lignocellulose degradation of a new Verrucomicrobia species.</title>
        <authorList>
            <person name="Wang Y."/>
            <person name="Shi Y."/>
            <person name="Qiu Z."/>
            <person name="Liu S."/>
            <person name="Yang H."/>
        </authorList>
    </citation>
    <scope>NUCLEOTIDE SEQUENCE [LARGE SCALE GENOMIC DNA]</scope>
    <source>
        <strain evidence="5 6">TSB47</strain>
    </source>
</reference>
<dbReference type="EMBL" id="LRRQ01000174">
    <property type="protein sequence ID" value="OAM87388.1"/>
    <property type="molecule type" value="Genomic_DNA"/>
</dbReference>
<evidence type="ECO:0000259" key="4">
    <source>
        <dbReference type="Pfam" id="PF20434"/>
    </source>
</evidence>
<evidence type="ECO:0000313" key="5">
    <source>
        <dbReference type="EMBL" id="OAM87388.1"/>
    </source>
</evidence>